<proteinExistence type="predicted"/>
<evidence type="ECO:0000259" key="1">
    <source>
        <dbReference type="Pfam" id="PF13468"/>
    </source>
</evidence>
<dbReference type="Gene3D" id="2.60.40.4320">
    <property type="match status" value="1"/>
</dbReference>
<dbReference type="EMBL" id="UHDT01000001">
    <property type="protein sequence ID" value="SUM58192.1"/>
    <property type="molecule type" value="Genomic_DNA"/>
</dbReference>
<evidence type="ECO:0000313" key="5">
    <source>
        <dbReference type="Proteomes" id="UP000254100"/>
    </source>
</evidence>
<protein>
    <submittedName>
        <fullName evidence="3">Glyoxalase-like domain protein</fullName>
    </submittedName>
</protein>
<gene>
    <name evidence="3" type="ORF">NCTC13832_01940</name>
    <name evidence="2" type="ORF">TP70_03945</name>
</gene>
<dbReference type="PANTHER" id="PTHR40265:SF1">
    <property type="entry name" value="GLYOXALASE-LIKE DOMAIN-CONTAINING PROTEIN"/>
    <property type="match status" value="1"/>
</dbReference>
<dbReference type="AlphaFoldDB" id="A0A0D6XRM9"/>
<dbReference type="STRING" id="569857.TP70_03945"/>
<dbReference type="EMBL" id="JXWY01000031">
    <property type="protein sequence ID" value="KIX91105.1"/>
    <property type="molecule type" value="Genomic_DNA"/>
</dbReference>
<organism evidence="3 5">
    <name type="scientific">Staphylococcus microti</name>
    <dbReference type="NCBI Taxonomy" id="569857"/>
    <lineage>
        <taxon>Bacteria</taxon>
        <taxon>Bacillati</taxon>
        <taxon>Bacillota</taxon>
        <taxon>Bacilli</taxon>
        <taxon>Bacillales</taxon>
        <taxon>Staphylococcaceae</taxon>
        <taxon>Staphylococcus</taxon>
    </lineage>
</organism>
<dbReference type="PANTHER" id="PTHR40265">
    <property type="entry name" value="BLL2707 PROTEIN"/>
    <property type="match status" value="1"/>
</dbReference>
<sequence length="255" mass="29974">MVDIEFDHIIHYIDGLDHFEFPGKYLEIQKGGSHDSLGTYNRLVQINLSYIELLDIFNQGKMKQQSKTPEGKYSFATSIIENGYKQGFKKICFRTHDIHKLKEQFLARGLEVVGPVHMTRENKKGHVLQWQLLYVNNHHFDMMMPFFIQWDKTDEEREADLKETFQSQLAIDMIEFHSHQRQTMVENWKQWFDMEIVETTDKYTILESPAKKVKFKIVEGKDDSIEGVHFIDSTITAPLLIRTRGGSYHFKPAQA</sequence>
<dbReference type="OrthoDB" id="9111355at2"/>
<feature type="domain" description="Glyoxalase-like" evidence="1">
    <location>
        <begin position="6"/>
        <end position="192"/>
    </location>
</feature>
<evidence type="ECO:0000313" key="2">
    <source>
        <dbReference type="EMBL" id="KIX91105.1"/>
    </source>
</evidence>
<dbReference type="Pfam" id="PF13468">
    <property type="entry name" value="Glyoxalase_3"/>
    <property type="match status" value="1"/>
</dbReference>
<keyword evidence="4" id="KW-1185">Reference proteome</keyword>
<dbReference type="Gene3D" id="3.10.180.10">
    <property type="entry name" value="2,3-Dihydroxybiphenyl 1,2-Dioxygenase, domain 1"/>
    <property type="match status" value="1"/>
</dbReference>
<dbReference type="Proteomes" id="UP000032366">
    <property type="component" value="Unassembled WGS sequence"/>
</dbReference>
<evidence type="ECO:0000313" key="4">
    <source>
        <dbReference type="Proteomes" id="UP000032366"/>
    </source>
</evidence>
<reference evidence="2 4" key="1">
    <citation type="submission" date="2015-01" db="EMBL/GenBank/DDBJ databases">
        <authorList>
            <person name="Guo J."/>
        </authorList>
    </citation>
    <scope>NUCLEOTIDE SEQUENCE [LARGE SCALE GENOMIC DNA]</scope>
    <source>
        <strain evidence="2 4">DSM 22147</strain>
    </source>
</reference>
<dbReference type="InterPro" id="IPR029068">
    <property type="entry name" value="Glyas_Bleomycin-R_OHBP_Dase"/>
</dbReference>
<accession>A0A0D6XRM9</accession>
<name>A0A0D6XRM9_9STAP</name>
<dbReference type="Proteomes" id="UP000254100">
    <property type="component" value="Unassembled WGS sequence"/>
</dbReference>
<dbReference type="InterPro" id="IPR025870">
    <property type="entry name" value="Glyoxalase-like_dom"/>
</dbReference>
<dbReference type="SUPFAM" id="SSF54593">
    <property type="entry name" value="Glyoxalase/Bleomycin resistance protein/Dihydroxybiphenyl dioxygenase"/>
    <property type="match status" value="2"/>
</dbReference>
<reference evidence="3 5" key="2">
    <citation type="submission" date="2018-06" db="EMBL/GenBank/DDBJ databases">
        <authorList>
            <consortium name="Pathogen Informatics"/>
            <person name="Doyle S."/>
        </authorList>
    </citation>
    <scope>NUCLEOTIDE SEQUENCE [LARGE SCALE GENOMIC DNA]</scope>
    <source>
        <strain evidence="3 5">NCTC13832</strain>
    </source>
</reference>
<evidence type="ECO:0000313" key="3">
    <source>
        <dbReference type="EMBL" id="SUM58192.1"/>
    </source>
</evidence>
<dbReference type="RefSeq" id="WP_044359608.1">
    <property type="nucleotide sequence ID" value="NZ_JXWY01000031.1"/>
</dbReference>